<dbReference type="AlphaFoldDB" id="A0A521FDP8"/>
<gene>
    <name evidence="6" type="ORF">SAMN06273567_10891</name>
</gene>
<keyword evidence="7" id="KW-1185">Reference proteome</keyword>
<feature type="domain" description="HTH tetR-type" evidence="5">
    <location>
        <begin position="10"/>
        <end position="70"/>
    </location>
</feature>
<protein>
    <submittedName>
        <fullName evidence="6">Transcriptional regulator, TetR family</fullName>
    </submittedName>
</protein>
<proteinExistence type="predicted"/>
<evidence type="ECO:0000313" key="6">
    <source>
        <dbReference type="EMBL" id="SMO94297.1"/>
    </source>
</evidence>
<dbReference type="GO" id="GO:0003700">
    <property type="term" value="F:DNA-binding transcription factor activity"/>
    <property type="evidence" value="ECO:0007669"/>
    <property type="project" value="TreeGrafter"/>
</dbReference>
<dbReference type="RefSeq" id="WP_246066175.1">
    <property type="nucleotide sequence ID" value="NZ_FXTJ01000008.1"/>
</dbReference>
<dbReference type="EMBL" id="FXTJ01000008">
    <property type="protein sequence ID" value="SMO94297.1"/>
    <property type="molecule type" value="Genomic_DNA"/>
</dbReference>
<evidence type="ECO:0000256" key="4">
    <source>
        <dbReference type="PROSITE-ProRule" id="PRU00335"/>
    </source>
</evidence>
<sequence length="205" mass="21670">MGRTPGATAAGTRERLLRAAADVFARRGYEGTRVSDLAEAAGLSNGALYAHFGSRATLLADALRVHGRRLLADLAAADPDRSVADLLRASGRTLRRRRDADGELLVEALVAARRDDDVVPLVRAHVHERAAWLADLVRRGQRDGEIDAALSPHAVAHLCLSLAVGTALVGPDIDPVDDAEWTALVARLVAGLAPVRTTDALGSRS</sequence>
<reference evidence="6 7" key="1">
    <citation type="submission" date="2017-05" db="EMBL/GenBank/DDBJ databases">
        <authorList>
            <person name="Varghese N."/>
            <person name="Submissions S."/>
        </authorList>
    </citation>
    <scope>NUCLEOTIDE SEQUENCE [LARGE SCALE GENOMIC DNA]</scope>
    <source>
        <strain evidence="6 7">DSM 46834</strain>
    </source>
</reference>
<organism evidence="6 7">
    <name type="scientific">Geodermatophilus aquaeductus</name>
    <dbReference type="NCBI Taxonomy" id="1564161"/>
    <lineage>
        <taxon>Bacteria</taxon>
        <taxon>Bacillati</taxon>
        <taxon>Actinomycetota</taxon>
        <taxon>Actinomycetes</taxon>
        <taxon>Geodermatophilales</taxon>
        <taxon>Geodermatophilaceae</taxon>
        <taxon>Geodermatophilus</taxon>
    </lineage>
</organism>
<evidence type="ECO:0000313" key="7">
    <source>
        <dbReference type="Proteomes" id="UP000317484"/>
    </source>
</evidence>
<dbReference type="SUPFAM" id="SSF48498">
    <property type="entry name" value="Tetracyclin repressor-like, C-terminal domain"/>
    <property type="match status" value="1"/>
</dbReference>
<dbReference type="InterPro" id="IPR050109">
    <property type="entry name" value="HTH-type_TetR-like_transc_reg"/>
</dbReference>
<accession>A0A521FDP8</accession>
<dbReference type="PANTHER" id="PTHR30055">
    <property type="entry name" value="HTH-TYPE TRANSCRIPTIONAL REGULATOR RUTR"/>
    <property type="match status" value="1"/>
</dbReference>
<dbReference type="InterPro" id="IPR001647">
    <property type="entry name" value="HTH_TetR"/>
</dbReference>
<keyword evidence="3" id="KW-0804">Transcription</keyword>
<dbReference type="InterPro" id="IPR009057">
    <property type="entry name" value="Homeodomain-like_sf"/>
</dbReference>
<dbReference type="Pfam" id="PF00440">
    <property type="entry name" value="TetR_N"/>
    <property type="match status" value="1"/>
</dbReference>
<dbReference type="SUPFAM" id="SSF46689">
    <property type="entry name" value="Homeodomain-like"/>
    <property type="match status" value="1"/>
</dbReference>
<evidence type="ECO:0000259" key="5">
    <source>
        <dbReference type="PROSITE" id="PS50977"/>
    </source>
</evidence>
<keyword evidence="1" id="KW-0805">Transcription regulation</keyword>
<feature type="DNA-binding region" description="H-T-H motif" evidence="4">
    <location>
        <begin position="33"/>
        <end position="52"/>
    </location>
</feature>
<dbReference type="Gene3D" id="1.10.357.10">
    <property type="entry name" value="Tetracycline Repressor, domain 2"/>
    <property type="match status" value="1"/>
</dbReference>
<dbReference type="PRINTS" id="PR00455">
    <property type="entry name" value="HTHTETR"/>
</dbReference>
<dbReference type="PANTHER" id="PTHR30055:SF234">
    <property type="entry name" value="HTH-TYPE TRANSCRIPTIONAL REGULATOR BETI"/>
    <property type="match status" value="1"/>
</dbReference>
<evidence type="ECO:0000256" key="2">
    <source>
        <dbReference type="ARBA" id="ARBA00023125"/>
    </source>
</evidence>
<dbReference type="GO" id="GO:0000976">
    <property type="term" value="F:transcription cis-regulatory region binding"/>
    <property type="evidence" value="ECO:0007669"/>
    <property type="project" value="TreeGrafter"/>
</dbReference>
<dbReference type="PROSITE" id="PS50977">
    <property type="entry name" value="HTH_TETR_2"/>
    <property type="match status" value="1"/>
</dbReference>
<evidence type="ECO:0000256" key="1">
    <source>
        <dbReference type="ARBA" id="ARBA00023015"/>
    </source>
</evidence>
<dbReference type="Proteomes" id="UP000317484">
    <property type="component" value="Unassembled WGS sequence"/>
</dbReference>
<name>A0A521FDP8_9ACTN</name>
<keyword evidence="2 4" id="KW-0238">DNA-binding</keyword>
<dbReference type="InterPro" id="IPR036271">
    <property type="entry name" value="Tet_transcr_reg_TetR-rel_C_sf"/>
</dbReference>
<evidence type="ECO:0000256" key="3">
    <source>
        <dbReference type="ARBA" id="ARBA00023163"/>
    </source>
</evidence>